<dbReference type="InterPro" id="IPR054189">
    <property type="entry name" value="DUF6894"/>
</dbReference>
<proteinExistence type="predicted"/>
<organism evidence="2 3">
    <name type="scientific">Bradyrhizobium campsiandrae</name>
    <dbReference type="NCBI Taxonomy" id="1729892"/>
    <lineage>
        <taxon>Bacteria</taxon>
        <taxon>Pseudomonadati</taxon>
        <taxon>Pseudomonadota</taxon>
        <taxon>Alphaproteobacteria</taxon>
        <taxon>Hyphomicrobiales</taxon>
        <taxon>Nitrobacteraceae</taxon>
        <taxon>Bradyrhizobium</taxon>
    </lineage>
</organism>
<evidence type="ECO:0000259" key="1">
    <source>
        <dbReference type="Pfam" id="PF21834"/>
    </source>
</evidence>
<evidence type="ECO:0000313" key="3">
    <source>
        <dbReference type="Proteomes" id="UP000639516"/>
    </source>
</evidence>
<name>A0ABR7U5Z1_9BRAD</name>
<keyword evidence="3" id="KW-1185">Reference proteome</keyword>
<dbReference type="Proteomes" id="UP000639516">
    <property type="component" value="Unassembled WGS sequence"/>
</dbReference>
<sequence>MTRYFFDLIDPDGRLVDEEGLEFTDMEAVEREATEAMADAARESMQRAIKPRETTIEVRDEFGPVMRVRFSVEVEHVRTQ</sequence>
<gene>
    <name evidence="2" type="ORF">HA482_11510</name>
</gene>
<dbReference type="Pfam" id="PF21834">
    <property type="entry name" value="DUF6894"/>
    <property type="match status" value="1"/>
</dbReference>
<feature type="domain" description="DUF6894" evidence="1">
    <location>
        <begin position="3"/>
        <end position="71"/>
    </location>
</feature>
<dbReference type="EMBL" id="JAATTO010000014">
    <property type="protein sequence ID" value="MBC9978837.1"/>
    <property type="molecule type" value="Genomic_DNA"/>
</dbReference>
<comment type="caution">
    <text evidence="2">The sequence shown here is derived from an EMBL/GenBank/DDBJ whole genome shotgun (WGS) entry which is preliminary data.</text>
</comment>
<protein>
    <recommendedName>
        <fullName evidence="1">DUF6894 domain-containing protein</fullName>
    </recommendedName>
</protein>
<accession>A0ABR7U5Z1</accession>
<dbReference type="RefSeq" id="WP_188102609.1">
    <property type="nucleotide sequence ID" value="NZ_JAANIH010000027.1"/>
</dbReference>
<reference evidence="2 3" key="1">
    <citation type="journal article" date="2020" name="Arch. Microbiol.">
        <title>Bradyrhizobium campsiandrae sp. nov., a nitrogen-fixing bacterial strain isolated from a native leguminous tree from the Amazon adapted to flooded conditions.</title>
        <authorList>
            <person name="Cabral Michel D."/>
            <person name="Martins da Costa E."/>
            <person name="Azarias Guimaraes A."/>
            <person name="Soares de Carvalho T."/>
            <person name="Santos de Castro Caputo P."/>
            <person name="Willems A."/>
            <person name="de Souza Moreira F.M."/>
        </authorList>
    </citation>
    <scope>NUCLEOTIDE SEQUENCE [LARGE SCALE GENOMIC DNA]</scope>
    <source>
        <strain evidence="3">INPA 384B</strain>
    </source>
</reference>
<evidence type="ECO:0000313" key="2">
    <source>
        <dbReference type="EMBL" id="MBC9978837.1"/>
    </source>
</evidence>